<proteinExistence type="predicted"/>
<comment type="subcellular location">
    <subcellularLocation>
        <location evidence="1">Cell membrane</location>
        <topology evidence="1">Multi-pass membrane protein</topology>
    </subcellularLocation>
</comment>
<feature type="transmembrane region" description="Helical" evidence="7">
    <location>
        <begin position="102"/>
        <end position="120"/>
    </location>
</feature>
<dbReference type="RefSeq" id="WP_253863266.1">
    <property type="nucleotide sequence ID" value="NZ_BAAALN010000005.1"/>
</dbReference>
<name>A0ABP4GYC2_9PSEU</name>
<dbReference type="PANTHER" id="PTHR43045:SF1">
    <property type="entry name" value="SHIKIMATE TRANSPORTER"/>
    <property type="match status" value="1"/>
</dbReference>
<feature type="transmembrane region" description="Helical" evidence="7">
    <location>
        <begin position="126"/>
        <end position="145"/>
    </location>
</feature>
<dbReference type="PROSITE" id="PS50850">
    <property type="entry name" value="MFS"/>
    <property type="match status" value="1"/>
</dbReference>
<dbReference type="InterPro" id="IPR005828">
    <property type="entry name" value="MFS_sugar_transport-like"/>
</dbReference>
<dbReference type="PANTHER" id="PTHR43045">
    <property type="entry name" value="SHIKIMATE TRANSPORTER"/>
    <property type="match status" value="1"/>
</dbReference>
<feature type="transmembrane region" description="Helical" evidence="7">
    <location>
        <begin position="346"/>
        <end position="365"/>
    </location>
</feature>
<dbReference type="Proteomes" id="UP001500653">
    <property type="component" value="Unassembled WGS sequence"/>
</dbReference>
<evidence type="ECO:0000256" key="3">
    <source>
        <dbReference type="ARBA" id="ARBA00022475"/>
    </source>
</evidence>
<reference evidence="10" key="1">
    <citation type="journal article" date="2019" name="Int. J. Syst. Evol. Microbiol.">
        <title>The Global Catalogue of Microorganisms (GCM) 10K type strain sequencing project: providing services to taxonomists for standard genome sequencing and annotation.</title>
        <authorList>
            <consortium name="The Broad Institute Genomics Platform"/>
            <consortium name="The Broad Institute Genome Sequencing Center for Infectious Disease"/>
            <person name="Wu L."/>
            <person name="Ma J."/>
        </authorList>
    </citation>
    <scope>NUCLEOTIDE SEQUENCE [LARGE SCALE GENOMIC DNA]</scope>
    <source>
        <strain evidence="10">JCM 13023</strain>
    </source>
</reference>
<gene>
    <name evidence="9" type="ORF">GCM10009676_20210</name>
</gene>
<evidence type="ECO:0000256" key="1">
    <source>
        <dbReference type="ARBA" id="ARBA00004651"/>
    </source>
</evidence>
<dbReference type="SUPFAM" id="SSF103473">
    <property type="entry name" value="MFS general substrate transporter"/>
    <property type="match status" value="1"/>
</dbReference>
<feature type="transmembrane region" description="Helical" evidence="7">
    <location>
        <begin position="386"/>
        <end position="408"/>
    </location>
</feature>
<accession>A0ABP4GYC2</accession>
<feature type="transmembrane region" description="Helical" evidence="7">
    <location>
        <begin position="202"/>
        <end position="225"/>
    </location>
</feature>
<comment type="caution">
    <text evidence="9">The sequence shown here is derived from an EMBL/GenBank/DDBJ whole genome shotgun (WGS) entry which is preliminary data.</text>
</comment>
<dbReference type="Gene3D" id="1.20.1250.20">
    <property type="entry name" value="MFS general substrate transporter like domains"/>
    <property type="match status" value="2"/>
</dbReference>
<organism evidence="9 10">
    <name type="scientific">Prauserella halophila</name>
    <dbReference type="NCBI Taxonomy" id="185641"/>
    <lineage>
        <taxon>Bacteria</taxon>
        <taxon>Bacillati</taxon>
        <taxon>Actinomycetota</taxon>
        <taxon>Actinomycetes</taxon>
        <taxon>Pseudonocardiales</taxon>
        <taxon>Pseudonocardiaceae</taxon>
        <taxon>Prauserella</taxon>
    </lineage>
</organism>
<dbReference type="Pfam" id="PF00083">
    <property type="entry name" value="Sugar_tr"/>
    <property type="match status" value="2"/>
</dbReference>
<sequence length="451" mass="46957">MTTTPGPHPVGRYSDVTDSTSTTAERRRVLAASFLGTTIEWYDFFIYGSAAALVFGPQFFPALSSTASTLAAFSTFAVGFIARPLGGVIAGHLGDRRGRKSVLVASLMAMGLATVLIGLLPTYDQIGIWAPIALVALRLIQGLGVGAEWGGAVLMAVEHAPRRRRVFYGSFPQMGVPAGIILSTGVFLGLDALVTTGQFSAWGWRIPFLLSAVLIIIGMVIRLAVHESPVFADVKATRVRSRRPLWEVVVKHPRELLVGTGATIASTTLGYLVLVYMLSYGTSALSLSRTTMLALTLMAAAAWLVGIAVAALLADTAGRRLVFLTGAALAVAWAIPFFLLVDSTNLGAMSAAFIVAALAVAAMAGPQAALIAEMFPATLRYSGSSIGYQAGSILGGGLAPIIATALYADTLSSMPIAFYMAGTALVSFVAVAFMPRAQNADGAAEGNCDSG</sequence>
<feature type="transmembrane region" description="Helical" evidence="7">
    <location>
        <begin position="256"/>
        <end position="279"/>
    </location>
</feature>
<keyword evidence="10" id="KW-1185">Reference proteome</keyword>
<evidence type="ECO:0000256" key="5">
    <source>
        <dbReference type="ARBA" id="ARBA00022989"/>
    </source>
</evidence>
<feature type="transmembrane region" description="Helical" evidence="7">
    <location>
        <begin position="166"/>
        <end position="190"/>
    </location>
</feature>
<feature type="transmembrane region" description="Helical" evidence="7">
    <location>
        <begin position="321"/>
        <end position="340"/>
    </location>
</feature>
<evidence type="ECO:0000256" key="2">
    <source>
        <dbReference type="ARBA" id="ARBA00022448"/>
    </source>
</evidence>
<dbReference type="InterPro" id="IPR036259">
    <property type="entry name" value="MFS_trans_sf"/>
</dbReference>
<evidence type="ECO:0000259" key="8">
    <source>
        <dbReference type="PROSITE" id="PS50850"/>
    </source>
</evidence>
<protein>
    <submittedName>
        <fullName evidence="9">MFS transporter</fullName>
    </submittedName>
</protein>
<evidence type="ECO:0000256" key="6">
    <source>
        <dbReference type="ARBA" id="ARBA00023136"/>
    </source>
</evidence>
<evidence type="ECO:0000313" key="9">
    <source>
        <dbReference type="EMBL" id="GAA1236048.1"/>
    </source>
</evidence>
<dbReference type="CDD" id="cd17369">
    <property type="entry name" value="MFS_ShiA_like"/>
    <property type="match status" value="1"/>
</dbReference>
<keyword evidence="4 7" id="KW-0812">Transmembrane</keyword>
<keyword evidence="2" id="KW-0813">Transport</keyword>
<dbReference type="InterPro" id="IPR020846">
    <property type="entry name" value="MFS_dom"/>
</dbReference>
<feature type="domain" description="Major facilitator superfamily (MFS) profile" evidence="8">
    <location>
        <begin position="29"/>
        <end position="439"/>
    </location>
</feature>
<keyword evidence="6 7" id="KW-0472">Membrane</keyword>
<evidence type="ECO:0000313" key="10">
    <source>
        <dbReference type="Proteomes" id="UP001500653"/>
    </source>
</evidence>
<feature type="transmembrane region" description="Helical" evidence="7">
    <location>
        <begin position="70"/>
        <end position="90"/>
    </location>
</feature>
<keyword evidence="3" id="KW-1003">Cell membrane</keyword>
<dbReference type="EMBL" id="BAAALN010000005">
    <property type="protein sequence ID" value="GAA1236048.1"/>
    <property type="molecule type" value="Genomic_DNA"/>
</dbReference>
<keyword evidence="5 7" id="KW-1133">Transmembrane helix</keyword>
<evidence type="ECO:0000256" key="7">
    <source>
        <dbReference type="SAM" id="Phobius"/>
    </source>
</evidence>
<feature type="transmembrane region" description="Helical" evidence="7">
    <location>
        <begin position="291"/>
        <end position="314"/>
    </location>
</feature>
<feature type="transmembrane region" description="Helical" evidence="7">
    <location>
        <begin position="414"/>
        <end position="434"/>
    </location>
</feature>
<evidence type="ECO:0000256" key="4">
    <source>
        <dbReference type="ARBA" id="ARBA00022692"/>
    </source>
</evidence>